<name>A0A8K0XV02_9AGAR</name>
<evidence type="ECO:0000313" key="2">
    <source>
        <dbReference type="Proteomes" id="UP000813824"/>
    </source>
</evidence>
<gene>
    <name evidence="1" type="ORF">BXZ70DRAFT_15574</name>
</gene>
<comment type="caution">
    <text evidence="1">The sequence shown here is derived from an EMBL/GenBank/DDBJ whole genome shotgun (WGS) entry which is preliminary data.</text>
</comment>
<evidence type="ECO:0000313" key="1">
    <source>
        <dbReference type="EMBL" id="KAH8107839.1"/>
    </source>
</evidence>
<dbReference type="EMBL" id="JAEVFJ010000001">
    <property type="protein sequence ID" value="KAH8107839.1"/>
    <property type="molecule type" value="Genomic_DNA"/>
</dbReference>
<protein>
    <submittedName>
        <fullName evidence="1">Uncharacterized protein</fullName>
    </submittedName>
</protein>
<sequence length="246" mass="27385">MLGHFLVQSPTSKPTAFSNAEVLGSKQGNFTPTRTAGCDGMKSTIKTFRPKRPVGITVHQAAISVNARHTEAVMLLGEVRWLVPAKDTLHLPYDWAGAVNRQGVIPSFPRVITFCDSEGCWLVARISDPRHCCCLPLTDDPMAGKWQVPCRLRNVSHLIGSRCRWICSSSVESRLQKVSQKAVCISDVMMATEIERWTLCPPRIGYNLSRQNEQPLQLSCSRQVGPRVCLMVGYQPLDVVCDVNHR</sequence>
<keyword evidence="2" id="KW-1185">Reference proteome</keyword>
<proteinExistence type="predicted"/>
<dbReference type="AlphaFoldDB" id="A0A8K0XV02"/>
<organism evidence="1 2">
    <name type="scientific">Cristinia sonorae</name>
    <dbReference type="NCBI Taxonomy" id="1940300"/>
    <lineage>
        <taxon>Eukaryota</taxon>
        <taxon>Fungi</taxon>
        <taxon>Dikarya</taxon>
        <taxon>Basidiomycota</taxon>
        <taxon>Agaricomycotina</taxon>
        <taxon>Agaricomycetes</taxon>
        <taxon>Agaricomycetidae</taxon>
        <taxon>Agaricales</taxon>
        <taxon>Pleurotineae</taxon>
        <taxon>Stephanosporaceae</taxon>
        <taxon>Cristinia</taxon>
    </lineage>
</organism>
<dbReference type="Proteomes" id="UP000813824">
    <property type="component" value="Unassembled WGS sequence"/>
</dbReference>
<accession>A0A8K0XV02</accession>
<reference evidence="1" key="1">
    <citation type="journal article" date="2021" name="New Phytol.">
        <title>Evolutionary innovations through gain and loss of genes in the ectomycorrhizal Boletales.</title>
        <authorList>
            <person name="Wu G."/>
            <person name="Miyauchi S."/>
            <person name="Morin E."/>
            <person name="Kuo A."/>
            <person name="Drula E."/>
            <person name="Varga T."/>
            <person name="Kohler A."/>
            <person name="Feng B."/>
            <person name="Cao Y."/>
            <person name="Lipzen A."/>
            <person name="Daum C."/>
            <person name="Hundley H."/>
            <person name="Pangilinan J."/>
            <person name="Johnson J."/>
            <person name="Barry K."/>
            <person name="LaButti K."/>
            <person name="Ng V."/>
            <person name="Ahrendt S."/>
            <person name="Min B."/>
            <person name="Choi I.G."/>
            <person name="Park H."/>
            <person name="Plett J.M."/>
            <person name="Magnuson J."/>
            <person name="Spatafora J.W."/>
            <person name="Nagy L.G."/>
            <person name="Henrissat B."/>
            <person name="Grigoriev I.V."/>
            <person name="Yang Z.L."/>
            <person name="Xu J."/>
            <person name="Martin F.M."/>
        </authorList>
    </citation>
    <scope>NUCLEOTIDE SEQUENCE</scope>
    <source>
        <strain evidence="1">KKN 215</strain>
    </source>
</reference>